<evidence type="ECO:0000313" key="3">
    <source>
        <dbReference type="Proteomes" id="UP000291084"/>
    </source>
</evidence>
<gene>
    <name evidence="2" type="primary">Vigan.01G222700</name>
    <name evidence="2" type="ORF">VIGAN_01222700</name>
</gene>
<dbReference type="Proteomes" id="UP000291084">
    <property type="component" value="Chromosome 1"/>
</dbReference>
<organism evidence="2 3">
    <name type="scientific">Vigna angularis var. angularis</name>
    <dbReference type="NCBI Taxonomy" id="157739"/>
    <lineage>
        <taxon>Eukaryota</taxon>
        <taxon>Viridiplantae</taxon>
        <taxon>Streptophyta</taxon>
        <taxon>Embryophyta</taxon>
        <taxon>Tracheophyta</taxon>
        <taxon>Spermatophyta</taxon>
        <taxon>Magnoliopsida</taxon>
        <taxon>eudicotyledons</taxon>
        <taxon>Gunneridae</taxon>
        <taxon>Pentapetalae</taxon>
        <taxon>rosids</taxon>
        <taxon>fabids</taxon>
        <taxon>Fabales</taxon>
        <taxon>Fabaceae</taxon>
        <taxon>Papilionoideae</taxon>
        <taxon>50 kb inversion clade</taxon>
        <taxon>NPAAA clade</taxon>
        <taxon>indigoferoid/millettioid clade</taxon>
        <taxon>Phaseoleae</taxon>
        <taxon>Vigna</taxon>
    </lineage>
</organism>
<protein>
    <submittedName>
        <fullName evidence="2">Uncharacterized protein</fullName>
    </submittedName>
</protein>
<reference evidence="2 3" key="1">
    <citation type="journal article" date="2015" name="Sci. Rep.">
        <title>The power of single molecule real-time sequencing technology in the de novo assembly of a eukaryotic genome.</title>
        <authorList>
            <person name="Sakai H."/>
            <person name="Naito K."/>
            <person name="Ogiso-Tanaka E."/>
            <person name="Takahashi Y."/>
            <person name="Iseki K."/>
            <person name="Muto C."/>
            <person name="Satou K."/>
            <person name="Teruya K."/>
            <person name="Shiroma A."/>
            <person name="Shimoji M."/>
            <person name="Hirano T."/>
            <person name="Itoh T."/>
            <person name="Kaga A."/>
            <person name="Tomooka N."/>
        </authorList>
    </citation>
    <scope>NUCLEOTIDE SEQUENCE [LARGE SCALE GENOMIC DNA]</scope>
    <source>
        <strain evidence="3">cv. Shumari</strain>
    </source>
</reference>
<dbReference type="EMBL" id="AP015034">
    <property type="protein sequence ID" value="BAT74539.1"/>
    <property type="molecule type" value="Genomic_DNA"/>
</dbReference>
<evidence type="ECO:0000256" key="1">
    <source>
        <dbReference type="SAM" id="MobiDB-lite"/>
    </source>
</evidence>
<name>A0A0S3R1Q3_PHAAN</name>
<feature type="region of interest" description="Disordered" evidence="1">
    <location>
        <begin position="71"/>
        <end position="93"/>
    </location>
</feature>
<sequence>MTNKPQIYKVQQEDITTKHVFQLHTEYTTTPHHNNKTNIQHYPMFQHNMTIITTTQPNTLVAQQTCNHLGYHTNSSKKKNITRPSYKQLDKIQ</sequence>
<keyword evidence="3" id="KW-1185">Reference proteome</keyword>
<dbReference type="AlphaFoldDB" id="A0A0S3R1Q3"/>
<evidence type="ECO:0000313" key="2">
    <source>
        <dbReference type="EMBL" id="BAT74539.1"/>
    </source>
</evidence>
<accession>A0A0S3R1Q3</accession>
<proteinExistence type="predicted"/>